<name>A0A935CEB1_9MICO</name>
<comment type="caution">
    <text evidence="2">The sequence shown here is derived from an EMBL/GenBank/DDBJ whole genome shotgun (WGS) entry which is preliminary data.</text>
</comment>
<dbReference type="Proteomes" id="UP000718281">
    <property type="component" value="Unassembled WGS sequence"/>
</dbReference>
<proteinExistence type="predicted"/>
<dbReference type="EMBL" id="JADIXZ010000004">
    <property type="protein sequence ID" value="MBK6301280.1"/>
    <property type="molecule type" value="Genomic_DNA"/>
</dbReference>
<accession>A0A935CEB1</accession>
<evidence type="ECO:0000256" key="1">
    <source>
        <dbReference type="SAM" id="MobiDB-lite"/>
    </source>
</evidence>
<protein>
    <submittedName>
        <fullName evidence="2">DUF2889 domain-containing protein</fullName>
    </submittedName>
</protein>
<dbReference type="Proteomes" id="UP000726105">
    <property type="component" value="Unassembled WGS sequence"/>
</dbReference>
<gene>
    <name evidence="2" type="ORF">IPF40_09610</name>
    <name evidence="3" type="ORF">IPI13_02125</name>
</gene>
<evidence type="ECO:0000313" key="4">
    <source>
        <dbReference type="Proteomes" id="UP000718281"/>
    </source>
</evidence>
<dbReference type="AlphaFoldDB" id="A0A935CEB1"/>
<dbReference type="InterPro" id="IPR021312">
    <property type="entry name" value="DUF2889"/>
</dbReference>
<evidence type="ECO:0000313" key="2">
    <source>
        <dbReference type="EMBL" id="MBK6301280.1"/>
    </source>
</evidence>
<sequence length="326" mass="34930">MVSETVAHNGLPGPLPGSPPRRAGGVRRTTSLDLTRPLGPDGPIEVNGRARDVRTADAGAMTVLDKALLSLTVTDGIVTRLRSFPERAAAPRLVGRQALVGWRTGLWRELHDDVESGSALHLLLDDLPGGMVVGGFTRRRALAAAGEPVPQPGRRLDVCAGWAADSRAAQIMADTGTPPPPVTPEAPDLVRDDDPNGWHTLAALPPWAMSRRRRVDAHLDGAQIEVDAMFRDSFIDIEGRERVLHEYAVHATLEANEGRVLAVQPAPRVLPHLECPVAGASTQRLIGMPCADLRDLVSSTLFGPSTCTHLNDLMRSIADVPALLTR</sequence>
<evidence type="ECO:0000313" key="3">
    <source>
        <dbReference type="EMBL" id="MBK7272000.1"/>
    </source>
</evidence>
<dbReference type="Pfam" id="PF11136">
    <property type="entry name" value="DUF2889"/>
    <property type="match status" value="1"/>
</dbReference>
<dbReference type="EMBL" id="JADJIB010000001">
    <property type="protein sequence ID" value="MBK7272000.1"/>
    <property type="molecule type" value="Genomic_DNA"/>
</dbReference>
<reference evidence="4 5" key="1">
    <citation type="submission" date="2020-10" db="EMBL/GenBank/DDBJ databases">
        <title>Connecting structure to function with the recovery of over 1000 high-quality activated sludge metagenome-assembled genomes encoding full-length rRNA genes using long-read sequencing.</title>
        <authorList>
            <person name="Singleton C.M."/>
            <person name="Petriglieri F."/>
            <person name="Kristensen J.M."/>
            <person name="Kirkegaard R.H."/>
            <person name="Michaelsen T.Y."/>
            <person name="Andersen M.H."/>
            <person name="Karst S.M."/>
            <person name="Dueholm M.S."/>
            <person name="Nielsen P.H."/>
            <person name="Albertsen M."/>
        </authorList>
    </citation>
    <scope>NUCLEOTIDE SEQUENCE [LARGE SCALE GENOMIC DNA]</scope>
    <source>
        <strain evidence="2">AalE_18-Q3-R2-46_BAT3C.188</strain>
        <strain evidence="3">Ega_18-Q3-R5-49_MAXAC.001</strain>
    </source>
</reference>
<evidence type="ECO:0000313" key="5">
    <source>
        <dbReference type="Proteomes" id="UP000726105"/>
    </source>
</evidence>
<feature type="region of interest" description="Disordered" evidence="1">
    <location>
        <begin position="1"/>
        <end position="50"/>
    </location>
</feature>
<organism evidence="2 4">
    <name type="scientific">Candidatus Phosphoribacter hodrii</name>
    <dbReference type="NCBI Taxonomy" id="2953743"/>
    <lineage>
        <taxon>Bacteria</taxon>
        <taxon>Bacillati</taxon>
        <taxon>Actinomycetota</taxon>
        <taxon>Actinomycetes</taxon>
        <taxon>Micrococcales</taxon>
        <taxon>Dermatophilaceae</taxon>
        <taxon>Candidatus Phosphoribacter</taxon>
    </lineage>
</organism>